<dbReference type="Proteomes" id="UP000219439">
    <property type="component" value="Unassembled WGS sequence"/>
</dbReference>
<evidence type="ECO:0000259" key="18">
    <source>
        <dbReference type="PROSITE" id="PS51217"/>
    </source>
</evidence>
<name>A0A285PHC6_9HYPH</name>
<dbReference type="NCBIfam" id="TIGR02784">
    <property type="entry name" value="addA_alphas"/>
    <property type="match status" value="1"/>
</dbReference>
<evidence type="ECO:0000313" key="19">
    <source>
        <dbReference type="EMBL" id="SNZ20647.1"/>
    </source>
</evidence>
<dbReference type="GO" id="GO:0004527">
    <property type="term" value="F:exonuclease activity"/>
    <property type="evidence" value="ECO:0007669"/>
    <property type="project" value="UniProtKB-KW"/>
</dbReference>
<dbReference type="InterPro" id="IPR000212">
    <property type="entry name" value="DNA_helicase_UvrD/REP"/>
</dbReference>
<dbReference type="Gene3D" id="3.40.50.300">
    <property type="entry name" value="P-loop containing nucleotide triphosphate hydrolases"/>
    <property type="match status" value="4"/>
</dbReference>
<feature type="binding site" evidence="15">
    <location>
        <begin position="27"/>
        <end position="34"/>
    </location>
    <ligand>
        <name>ATP</name>
        <dbReference type="ChEBI" id="CHEBI:30616"/>
    </ligand>
</feature>
<accession>A0A285PHC6</accession>
<dbReference type="SUPFAM" id="SSF52540">
    <property type="entry name" value="P-loop containing nucleoside triphosphate hydrolases"/>
    <property type="match status" value="1"/>
</dbReference>
<keyword evidence="6" id="KW-0269">Exonuclease</keyword>
<keyword evidence="16" id="KW-0175">Coiled coil</keyword>
<dbReference type="EC" id="5.6.2.4" evidence="12"/>
<dbReference type="GO" id="GO:0005829">
    <property type="term" value="C:cytosol"/>
    <property type="evidence" value="ECO:0007669"/>
    <property type="project" value="TreeGrafter"/>
</dbReference>
<dbReference type="Pfam" id="PF13361">
    <property type="entry name" value="UvrD_C"/>
    <property type="match status" value="1"/>
</dbReference>
<feature type="coiled-coil region" evidence="16">
    <location>
        <begin position="328"/>
        <end position="355"/>
    </location>
</feature>
<dbReference type="AlphaFoldDB" id="A0A285PHC6"/>
<evidence type="ECO:0000256" key="14">
    <source>
        <dbReference type="ARBA" id="ARBA00048988"/>
    </source>
</evidence>
<dbReference type="PROSITE" id="PS51198">
    <property type="entry name" value="UVRD_HELICASE_ATP_BIND"/>
    <property type="match status" value="1"/>
</dbReference>
<sequence>MTFQIPDKTRQDQALASHPQQSAWVSANAGSGKTFVLSQRVIRLLLAGTDPSRILCLTFTKAAAAEMSNRVFARLSDWIGLDDETLTKALQDLEGRPPSEQELALARRLFARALETPGGLKIQTIHAFAERLLHQFPLEANVPAHFEILDDQLAAELLSNAVGSVLSSARLNSQPLWGEALDHLVGSMGDMDIRNALASLVRNREGFGRFMEAGEANTSNGNEDAAGVSAALEALAKHLGVDPSDSMDKVRSSQSDSPHFSTDYISSLVDLFEAGGKRDKDQAATLRAFLHAEDPKQKAAHWWTFLRKKDGAAKSASFMASKKVKEADLALEGSIEREQARLDALEERRKALVTLAGSRALFILADGVISHYERAKAARGLMDFDDLIIKAANLLAPSQAAAWVHYKLDQGIDHILVDEAQDTNPRQWEIIQQLGEEFFVSESMRGVERTIFAVGDEKQSIYSFQGAEPKWFAQMRELFASRARMQEKPFHKIDLQLSFRSTPHILKAVDEVFANEAQYTALSADHEPTVHEAIRHNDPGLVELWPLLEPVEQEQDDDWAAPLDVQGDSSPSVTLAHTIASTIKHWLQNGDHLAGSGKRITAGDILILVRKRGGFANAVNRALKEAGLPVAGADRLALLDHIAVMDLLSLGDVMLLPEDDLSLACVLKSPLFGLSEEQLFDLAKAPESDEKREKNLWEILGAHHQNDPSSLFGRIFGTLSHWRGQIDFQPPFDFYAQILGPGGKRRAFIERLGPEADEVIDELLSRALDFEKKQIPNLQAFLAAMRQGGAEIKRDMGAAENQIRVMTVHGSKGLEAPIVFMVDSTGKPANPRHHPHLVSLDQKDSSIDLMALKTAKADQPAIIQASLSELDRETEEEYLRLLYVGMTRAEDRLYLCGYTGTNGPAENCWYNVVARQLRPDAVELDHPVTGESILRWELKQDFRPRPVNESLNLSPVSAPAALPDWFRVSLEAEPAPNALLQPSKAADLVEAKSVAFPNVGQTTTGSATKHSLHDWEPRRRGSILHSLFEHLPNLISSRWEEQGRAFLDRVAGDMTETSRDAILSEALALLSDSAFSELFSFQSQAEVSIAGWVETASGPRDVSGQVDRLIVTPDEVVIVDYKTNRHVPASPDEVPFDYVSQMAVYGHLLAPLYPQKSVRTLLLWSCGPSLMEVDAEQRCAALDQIGIR</sequence>
<organism evidence="19 20">
    <name type="scientific">Cohaesibacter gelatinilyticus</name>
    <dbReference type="NCBI Taxonomy" id="372072"/>
    <lineage>
        <taxon>Bacteria</taxon>
        <taxon>Pseudomonadati</taxon>
        <taxon>Pseudomonadota</taxon>
        <taxon>Alphaproteobacteria</taxon>
        <taxon>Hyphomicrobiales</taxon>
        <taxon>Cohaesibacteraceae</taxon>
    </lineage>
</organism>
<evidence type="ECO:0000256" key="8">
    <source>
        <dbReference type="ARBA" id="ARBA00023125"/>
    </source>
</evidence>
<dbReference type="EMBL" id="OBEL01000005">
    <property type="protein sequence ID" value="SNZ20647.1"/>
    <property type="molecule type" value="Genomic_DNA"/>
</dbReference>
<keyword evidence="3" id="KW-0227">DNA damage</keyword>
<dbReference type="GO" id="GO:0003677">
    <property type="term" value="F:DNA binding"/>
    <property type="evidence" value="ECO:0007669"/>
    <property type="project" value="UniProtKB-KW"/>
</dbReference>
<dbReference type="PANTHER" id="PTHR11070">
    <property type="entry name" value="UVRD / RECB / PCRA DNA HELICASE FAMILY MEMBER"/>
    <property type="match status" value="1"/>
</dbReference>
<protein>
    <recommendedName>
        <fullName evidence="12">DNA 3'-5' helicase</fullName>
        <ecNumber evidence="12">5.6.2.4</ecNumber>
    </recommendedName>
    <alternativeName>
        <fullName evidence="13">DNA 3'-5' helicase II</fullName>
    </alternativeName>
</protein>
<dbReference type="InterPro" id="IPR014151">
    <property type="entry name" value="DNA_helicase_AddA"/>
</dbReference>
<keyword evidence="20" id="KW-1185">Reference proteome</keyword>
<dbReference type="InterPro" id="IPR011604">
    <property type="entry name" value="PDDEXK-like_dom_sf"/>
</dbReference>
<keyword evidence="9" id="KW-0234">DNA repair</keyword>
<keyword evidence="2 15" id="KW-0547">Nucleotide-binding</keyword>
<dbReference type="RefSeq" id="WP_170956166.1">
    <property type="nucleotide sequence ID" value="NZ_OBEL01000005.1"/>
</dbReference>
<evidence type="ECO:0000256" key="5">
    <source>
        <dbReference type="ARBA" id="ARBA00022806"/>
    </source>
</evidence>
<dbReference type="Pfam" id="PF12705">
    <property type="entry name" value="PDDEXK_1"/>
    <property type="match status" value="1"/>
</dbReference>
<evidence type="ECO:0000256" key="12">
    <source>
        <dbReference type="ARBA" id="ARBA00034808"/>
    </source>
</evidence>
<dbReference type="SUPFAM" id="SSF52980">
    <property type="entry name" value="Restriction endonuclease-like"/>
    <property type="match status" value="1"/>
</dbReference>
<dbReference type="PANTHER" id="PTHR11070:SF2">
    <property type="entry name" value="ATP-DEPENDENT DNA HELICASE SRS2"/>
    <property type="match status" value="1"/>
</dbReference>
<evidence type="ECO:0000256" key="7">
    <source>
        <dbReference type="ARBA" id="ARBA00022840"/>
    </source>
</evidence>
<evidence type="ECO:0000256" key="2">
    <source>
        <dbReference type="ARBA" id="ARBA00022741"/>
    </source>
</evidence>
<reference evidence="19 20" key="1">
    <citation type="submission" date="2017-09" db="EMBL/GenBank/DDBJ databases">
        <authorList>
            <person name="Ehlers B."/>
            <person name="Leendertz F.H."/>
        </authorList>
    </citation>
    <scope>NUCLEOTIDE SEQUENCE [LARGE SCALE GENOMIC DNA]</scope>
    <source>
        <strain evidence="19 20">DSM 18289</strain>
    </source>
</reference>
<feature type="domain" description="UvrD-like helicase C-terminal" evidence="18">
    <location>
        <begin position="532"/>
        <end position="813"/>
    </location>
</feature>
<dbReference type="InterPro" id="IPR014017">
    <property type="entry name" value="DNA_helicase_UvrD-like_C"/>
</dbReference>
<evidence type="ECO:0000259" key="17">
    <source>
        <dbReference type="PROSITE" id="PS51198"/>
    </source>
</evidence>
<dbReference type="Pfam" id="PF00580">
    <property type="entry name" value="UvrD-helicase"/>
    <property type="match status" value="1"/>
</dbReference>
<dbReference type="Gene3D" id="3.90.320.10">
    <property type="match status" value="1"/>
</dbReference>
<dbReference type="GO" id="GO:0005524">
    <property type="term" value="F:ATP binding"/>
    <property type="evidence" value="ECO:0007669"/>
    <property type="project" value="UniProtKB-UniRule"/>
</dbReference>
<keyword evidence="10" id="KW-0413">Isomerase</keyword>
<dbReference type="GO" id="GO:0000725">
    <property type="term" value="P:recombinational repair"/>
    <property type="evidence" value="ECO:0007669"/>
    <property type="project" value="TreeGrafter"/>
</dbReference>
<evidence type="ECO:0000256" key="9">
    <source>
        <dbReference type="ARBA" id="ARBA00023204"/>
    </source>
</evidence>
<dbReference type="InterPro" id="IPR038726">
    <property type="entry name" value="PDDEXK_AddAB-type"/>
</dbReference>
<comment type="catalytic activity">
    <reaction evidence="14">
        <text>ATP + H2O = ADP + phosphate + H(+)</text>
        <dbReference type="Rhea" id="RHEA:13065"/>
        <dbReference type="ChEBI" id="CHEBI:15377"/>
        <dbReference type="ChEBI" id="CHEBI:15378"/>
        <dbReference type="ChEBI" id="CHEBI:30616"/>
        <dbReference type="ChEBI" id="CHEBI:43474"/>
        <dbReference type="ChEBI" id="CHEBI:456216"/>
        <dbReference type="EC" id="5.6.2.4"/>
    </reaction>
</comment>
<evidence type="ECO:0000256" key="13">
    <source>
        <dbReference type="ARBA" id="ARBA00034923"/>
    </source>
</evidence>
<proteinExistence type="predicted"/>
<evidence type="ECO:0000313" key="20">
    <source>
        <dbReference type="Proteomes" id="UP000219439"/>
    </source>
</evidence>
<evidence type="ECO:0000256" key="1">
    <source>
        <dbReference type="ARBA" id="ARBA00022722"/>
    </source>
</evidence>
<evidence type="ECO:0000256" key="16">
    <source>
        <dbReference type="SAM" id="Coils"/>
    </source>
</evidence>
<evidence type="ECO:0000256" key="3">
    <source>
        <dbReference type="ARBA" id="ARBA00022763"/>
    </source>
</evidence>
<keyword evidence="7 15" id="KW-0067">ATP-binding</keyword>
<comment type="catalytic activity">
    <reaction evidence="11">
        <text>Couples ATP hydrolysis with the unwinding of duplex DNA by translocating in the 3'-5' direction.</text>
        <dbReference type="EC" id="5.6.2.4"/>
    </reaction>
</comment>
<dbReference type="InterPro" id="IPR014016">
    <property type="entry name" value="UvrD-like_ATP-bd"/>
</dbReference>
<keyword evidence="8" id="KW-0238">DNA-binding</keyword>
<keyword evidence="4 15" id="KW-0378">Hydrolase</keyword>
<evidence type="ECO:0000256" key="11">
    <source>
        <dbReference type="ARBA" id="ARBA00034617"/>
    </source>
</evidence>
<evidence type="ECO:0000256" key="10">
    <source>
        <dbReference type="ARBA" id="ARBA00023235"/>
    </source>
</evidence>
<feature type="domain" description="UvrD-like helicase ATP-binding" evidence="17">
    <location>
        <begin position="6"/>
        <end position="502"/>
    </location>
</feature>
<dbReference type="PROSITE" id="PS51217">
    <property type="entry name" value="UVRD_HELICASE_CTER"/>
    <property type="match status" value="1"/>
</dbReference>
<dbReference type="InterPro" id="IPR011335">
    <property type="entry name" value="Restrct_endonuc-II-like"/>
</dbReference>
<keyword evidence="1" id="KW-0540">Nuclease</keyword>
<dbReference type="Gene3D" id="1.10.486.10">
    <property type="entry name" value="PCRA, domain 4"/>
    <property type="match status" value="1"/>
</dbReference>
<gene>
    <name evidence="19" type="ORF">SAMN06265368_3756</name>
</gene>
<evidence type="ECO:0000256" key="6">
    <source>
        <dbReference type="ARBA" id="ARBA00022839"/>
    </source>
</evidence>
<dbReference type="InterPro" id="IPR027417">
    <property type="entry name" value="P-loop_NTPase"/>
</dbReference>
<evidence type="ECO:0000256" key="15">
    <source>
        <dbReference type="PROSITE-ProRule" id="PRU00560"/>
    </source>
</evidence>
<dbReference type="GO" id="GO:0033202">
    <property type="term" value="C:DNA helicase complex"/>
    <property type="evidence" value="ECO:0007669"/>
    <property type="project" value="TreeGrafter"/>
</dbReference>
<keyword evidence="5 15" id="KW-0347">Helicase</keyword>
<dbReference type="GO" id="GO:0043138">
    <property type="term" value="F:3'-5' DNA helicase activity"/>
    <property type="evidence" value="ECO:0007669"/>
    <property type="project" value="UniProtKB-EC"/>
</dbReference>
<evidence type="ECO:0000256" key="4">
    <source>
        <dbReference type="ARBA" id="ARBA00022801"/>
    </source>
</evidence>